<dbReference type="Proteomes" id="UP000189376">
    <property type="component" value="Unassembled WGS sequence"/>
</dbReference>
<dbReference type="EMBL" id="LFZS01000026">
    <property type="protein sequence ID" value="ONN51825.1"/>
    <property type="molecule type" value="Genomic_DNA"/>
</dbReference>
<accession>A0A1V2UR73</accession>
<evidence type="ECO:0000313" key="2">
    <source>
        <dbReference type="Proteomes" id="UP000189376"/>
    </source>
</evidence>
<organism evidence="1 2">
    <name type="scientific">Acinetobacter genomosp. 33YU</name>
    <dbReference type="NCBI Taxonomy" id="1675530"/>
    <lineage>
        <taxon>Bacteria</taxon>
        <taxon>Pseudomonadati</taxon>
        <taxon>Pseudomonadota</taxon>
        <taxon>Gammaproteobacteria</taxon>
        <taxon>Moraxellales</taxon>
        <taxon>Moraxellaceae</taxon>
        <taxon>Acinetobacter</taxon>
    </lineage>
</organism>
<protein>
    <submittedName>
        <fullName evidence="1">Uncharacterized protein</fullName>
    </submittedName>
</protein>
<proteinExistence type="predicted"/>
<keyword evidence="2" id="KW-1185">Reference proteome</keyword>
<name>A0A1V2UR73_9GAMM</name>
<gene>
    <name evidence="1" type="ORF">AC058_18390</name>
</gene>
<dbReference type="AlphaFoldDB" id="A0A1V2UR73"/>
<evidence type="ECO:0000313" key="1">
    <source>
        <dbReference type="EMBL" id="ONN51825.1"/>
    </source>
</evidence>
<dbReference type="RefSeq" id="WP_077170179.1">
    <property type="nucleotide sequence ID" value="NZ_LFZS01000026.1"/>
</dbReference>
<comment type="caution">
    <text evidence="1">The sequence shown here is derived from an EMBL/GenBank/DDBJ whole genome shotgun (WGS) entry which is preliminary data.</text>
</comment>
<reference evidence="1 2" key="1">
    <citation type="submission" date="2015-07" db="EMBL/GenBank/DDBJ databases">
        <title>Acinetobacter yuneri, a novel member of Acinetobacter calcoaceticus-Acinetobacter baumannii complex isolated from clinical specimen.</title>
        <authorList>
            <person name="Yu Y."/>
        </authorList>
    </citation>
    <scope>NUCLEOTIDE SEQUENCE [LARGE SCALE GENOMIC DNA]</scope>
    <source>
        <strain evidence="1 2">A362</strain>
    </source>
</reference>
<sequence length="79" mass="9048">MFIDLKNGKCINASEVLGAAFGKRGETYLVNITMRPFNPQNQINIKEAPKPASIEIKFNDINQANSYINKYFNIENYFN</sequence>